<evidence type="ECO:0000313" key="1">
    <source>
        <dbReference type="EMBL" id="EYC01544.1"/>
    </source>
</evidence>
<dbReference type="EMBL" id="JARK01001442">
    <property type="protein sequence ID" value="EYC01544.1"/>
    <property type="molecule type" value="Genomic_DNA"/>
</dbReference>
<organism evidence="1 2">
    <name type="scientific">Ancylostoma ceylanicum</name>
    <dbReference type="NCBI Taxonomy" id="53326"/>
    <lineage>
        <taxon>Eukaryota</taxon>
        <taxon>Metazoa</taxon>
        <taxon>Ecdysozoa</taxon>
        <taxon>Nematoda</taxon>
        <taxon>Chromadorea</taxon>
        <taxon>Rhabditida</taxon>
        <taxon>Rhabditina</taxon>
        <taxon>Rhabditomorpha</taxon>
        <taxon>Strongyloidea</taxon>
        <taxon>Ancylostomatidae</taxon>
        <taxon>Ancylostomatinae</taxon>
        <taxon>Ancylostoma</taxon>
    </lineage>
</organism>
<evidence type="ECO:0000313" key="2">
    <source>
        <dbReference type="Proteomes" id="UP000024635"/>
    </source>
</evidence>
<dbReference type="PANTHER" id="PTHR31362:SF0">
    <property type="entry name" value="EXOSTOSIN DOMAIN-CONTAINING PROTEIN-RELATED"/>
    <property type="match status" value="1"/>
</dbReference>
<name>A0A016TF57_9BILA</name>
<accession>A0A016TF57</accession>
<dbReference type="Proteomes" id="UP000024635">
    <property type="component" value="Unassembled WGS sequence"/>
</dbReference>
<dbReference type="InterPro" id="IPR005049">
    <property type="entry name" value="STL-like"/>
</dbReference>
<reference evidence="2" key="1">
    <citation type="journal article" date="2015" name="Nat. Genet.">
        <title>The genome and transcriptome of the zoonotic hookworm Ancylostoma ceylanicum identify infection-specific gene families.</title>
        <authorList>
            <person name="Schwarz E.M."/>
            <person name="Hu Y."/>
            <person name="Antoshechkin I."/>
            <person name="Miller M.M."/>
            <person name="Sternberg P.W."/>
            <person name="Aroian R.V."/>
        </authorList>
    </citation>
    <scope>NUCLEOTIDE SEQUENCE</scope>
    <source>
        <strain evidence="2">HY135</strain>
    </source>
</reference>
<comment type="caution">
    <text evidence="1">The sequence shown here is derived from an EMBL/GenBank/DDBJ whole genome shotgun (WGS) entry which is preliminary data.</text>
</comment>
<protein>
    <submittedName>
        <fullName evidence="1">Uncharacterized protein</fullName>
    </submittedName>
</protein>
<dbReference type="PANTHER" id="PTHR31362">
    <property type="entry name" value="GLYCOSYLTRANSFERASE STELLO1-RELATED"/>
    <property type="match status" value="1"/>
</dbReference>
<keyword evidence="2" id="KW-1185">Reference proteome</keyword>
<dbReference type="AlphaFoldDB" id="A0A016TF57"/>
<sequence>MLEFLDGWECEHNETASCVVGLAEKFRERNFWGSADVEGIRQWISDLQKIGYQFPPRFDRDSYDISKNETVRGHNCRKVSMEFVSSSRDSTEKSLEKLSALGDIAEWCAEANYTDVRQRMPSPSQLATLHTNSNVLRTLSDSVLIVTSNYPWNYTIGLIQRMYQPYFGLTIFCGTWFPDKYSEGYYVMADDSTFNFWHGINPFVVMHPSGDLYRNTGEWWKEPVGMEAALMANKLFTDIYKSDDTVQAIWHQFERGLKEKNPEVTNASRNLTTADGWTVSDMYYIPASGLDYHAGLMEVFFEAGLFHEIAIAKYLHSVPYVQLDDSRFDYLNGTGGRGAWHNNYNDKLVMMHPIKFSFFANLTQRRLFCDSVLMAFSRNLITVENSKHKSWLAANG</sequence>
<gene>
    <name evidence="1" type="primary">Acey_s0106.g3749</name>
    <name evidence="1" type="ORF">Y032_0106g3749</name>
</gene>
<dbReference type="OrthoDB" id="5948173at2759"/>
<dbReference type="Pfam" id="PF03385">
    <property type="entry name" value="STELLO"/>
    <property type="match status" value="2"/>
</dbReference>
<proteinExistence type="predicted"/>